<dbReference type="InterPro" id="IPR040324">
    <property type="entry name" value="WDR44/Dgr2"/>
</dbReference>
<feature type="region of interest" description="Disordered" evidence="4">
    <location>
        <begin position="670"/>
        <end position="700"/>
    </location>
</feature>
<evidence type="ECO:0000256" key="1">
    <source>
        <dbReference type="ARBA" id="ARBA00022574"/>
    </source>
</evidence>
<dbReference type="InterPro" id="IPR036322">
    <property type="entry name" value="WD40_repeat_dom_sf"/>
</dbReference>
<feature type="compositionally biased region" description="Basic and acidic residues" evidence="4">
    <location>
        <begin position="246"/>
        <end position="264"/>
    </location>
</feature>
<dbReference type="PROSITE" id="PS50294">
    <property type="entry name" value="WD_REPEATS_REGION"/>
    <property type="match status" value="2"/>
</dbReference>
<feature type="repeat" description="WD" evidence="3">
    <location>
        <begin position="763"/>
        <end position="801"/>
    </location>
</feature>
<comment type="caution">
    <text evidence="5">The sequence shown here is derived from an EMBL/GenBank/DDBJ whole genome shotgun (WGS) entry which is preliminary data.</text>
</comment>
<feature type="region of interest" description="Disordered" evidence="4">
    <location>
        <begin position="177"/>
        <end position="375"/>
    </location>
</feature>
<protein>
    <submittedName>
        <fullName evidence="5">WD40 repeat domain-containing protein</fullName>
    </submittedName>
</protein>
<keyword evidence="6" id="KW-1185">Reference proteome</keyword>
<feature type="compositionally biased region" description="Basic and acidic residues" evidence="4">
    <location>
        <begin position="32"/>
        <end position="41"/>
    </location>
</feature>
<evidence type="ECO:0000256" key="4">
    <source>
        <dbReference type="SAM" id="MobiDB-lite"/>
    </source>
</evidence>
<keyword evidence="2" id="KW-0677">Repeat</keyword>
<feature type="repeat" description="WD" evidence="3">
    <location>
        <begin position="723"/>
        <end position="763"/>
    </location>
</feature>
<dbReference type="PANTHER" id="PTHR14221">
    <property type="entry name" value="WD REPEAT DOMAIN 44"/>
    <property type="match status" value="1"/>
</dbReference>
<evidence type="ECO:0000256" key="2">
    <source>
        <dbReference type="ARBA" id="ARBA00022737"/>
    </source>
</evidence>
<proteinExistence type="predicted"/>
<feature type="compositionally biased region" description="Acidic residues" evidence="4">
    <location>
        <begin position="216"/>
        <end position="231"/>
    </location>
</feature>
<feature type="compositionally biased region" description="Polar residues" evidence="4">
    <location>
        <begin position="316"/>
        <end position="327"/>
    </location>
</feature>
<keyword evidence="1 3" id="KW-0853">WD repeat</keyword>
<dbReference type="SUPFAM" id="SSF50978">
    <property type="entry name" value="WD40 repeat-like"/>
    <property type="match status" value="1"/>
</dbReference>
<sequence>MMLTTRASRDSDADEFHDALEHLEEEEEEENEHVVAAKEDAATATVDTDEVDTDAAIGEDNKPSMLQSHASEEESSTSISHPAADEKASANPPQPPSREVTEESWQSARSVANSLHREGSTEERISLDTQPSVDLLGIASKSLFDALSGSGSEELENAELTHHTLWNTLDKSSAGIANIETQDSAEKQVQQSIDDDAKDTDDRTDSESNSDGSSSENDDAATNDDVEEGEQEQTGQLLAGGGTDDVQNHKPDAKNSEVNEDCRDTTGNTVSMEEEEERQVSINGVSKDKGEEQNQMDAAEGKVEEEEDVEEETTKATISTTESSSAGAQLEEKKAIIDESSEQVLEVVKGDEQELGDEPTPTPAKRGSETAAQEQVVTDGDYITPRKIDCGELCDMGSPLEALFLFCQGRRSGLDIDTTKEDIDIPLRTSSFTDADPRAPAPLSPADDHQHDYDSDSSDDSSIDSVVKFKMVNKDTDSIHDVRNIMRDIDDKGSSDAIDTQYSILPDRETLEYHQRLSAGPNEMNQMASHSFDESLSTLSHRSTLGSPTSARKKASEFKQKLKRGVVGLRSSKKHHRKRIVSSEELPGNAVYVRSSMAKTAQMRLKTSSSEESPTLNSADSSFNPMLLVKTIQAHDGPAWCAAFSNDGSFLATGGEDGNVTIWAVSPKSKKLHPKGVPTRGGENQNEDQNNEEEQAPPLSFVGLGPELATNLEIISSEPVQRYRDHTADVIDLSWSHTNFLLTASVDKSVRLYHFSKSNCLHLFKHANLVASVDFHPLDDRYFISGGLDKKLRLWNITDGRVKDWAQARK</sequence>
<feature type="compositionally biased region" description="Acidic residues" evidence="4">
    <location>
        <begin position="685"/>
        <end position="695"/>
    </location>
</feature>
<feature type="compositionally biased region" description="Polar residues" evidence="4">
    <location>
        <begin position="103"/>
        <end position="113"/>
    </location>
</feature>
<dbReference type="Pfam" id="PF00400">
    <property type="entry name" value="WD40"/>
    <property type="match status" value="3"/>
</dbReference>
<evidence type="ECO:0000313" key="5">
    <source>
        <dbReference type="EMBL" id="KAK1745209.1"/>
    </source>
</evidence>
<dbReference type="Gene3D" id="2.130.10.10">
    <property type="entry name" value="YVTN repeat-like/Quinoprotein amine dehydrogenase"/>
    <property type="match status" value="1"/>
</dbReference>
<dbReference type="SMART" id="SM00320">
    <property type="entry name" value="WD40"/>
    <property type="match status" value="3"/>
</dbReference>
<reference evidence="5" key="1">
    <citation type="submission" date="2023-06" db="EMBL/GenBank/DDBJ databases">
        <title>Survivors Of The Sea: Transcriptome response of Skeletonema marinoi to long-term dormancy.</title>
        <authorList>
            <person name="Pinder M.I.M."/>
            <person name="Kourtchenko O."/>
            <person name="Robertson E.K."/>
            <person name="Larsson T."/>
            <person name="Maumus F."/>
            <person name="Osuna-Cruz C.M."/>
            <person name="Vancaester E."/>
            <person name="Stenow R."/>
            <person name="Vandepoele K."/>
            <person name="Ploug H."/>
            <person name="Bruchert V."/>
            <person name="Godhe A."/>
            <person name="Topel M."/>
        </authorList>
    </citation>
    <scope>NUCLEOTIDE SEQUENCE</scope>
    <source>
        <strain evidence="5">R05AC</strain>
    </source>
</reference>
<gene>
    <name evidence="5" type="ORF">QTG54_004500</name>
</gene>
<name>A0AAD8YEU5_9STRA</name>
<feature type="region of interest" description="Disordered" evidence="4">
    <location>
        <begin position="1"/>
        <end position="133"/>
    </location>
</feature>
<feature type="compositionally biased region" description="Basic and acidic residues" evidence="4">
    <location>
        <begin position="7"/>
        <end position="22"/>
    </location>
</feature>
<feature type="region of interest" description="Disordered" evidence="4">
    <location>
        <begin position="427"/>
        <end position="462"/>
    </location>
</feature>
<accession>A0AAD8YEU5</accession>
<feature type="repeat" description="WD" evidence="3">
    <location>
        <begin position="632"/>
        <end position="663"/>
    </location>
</feature>
<dbReference type="InterPro" id="IPR015943">
    <property type="entry name" value="WD40/YVTN_repeat-like_dom_sf"/>
</dbReference>
<dbReference type="InterPro" id="IPR001680">
    <property type="entry name" value="WD40_rpt"/>
</dbReference>
<dbReference type="Proteomes" id="UP001224775">
    <property type="component" value="Unassembled WGS sequence"/>
</dbReference>
<organism evidence="5 6">
    <name type="scientific">Skeletonema marinoi</name>
    <dbReference type="NCBI Taxonomy" id="267567"/>
    <lineage>
        <taxon>Eukaryota</taxon>
        <taxon>Sar</taxon>
        <taxon>Stramenopiles</taxon>
        <taxon>Ochrophyta</taxon>
        <taxon>Bacillariophyta</taxon>
        <taxon>Coscinodiscophyceae</taxon>
        <taxon>Thalassiosirophycidae</taxon>
        <taxon>Thalassiosirales</taxon>
        <taxon>Skeletonemataceae</taxon>
        <taxon>Skeletonema</taxon>
        <taxon>Skeletonema marinoi-dohrnii complex</taxon>
    </lineage>
</organism>
<dbReference type="PANTHER" id="PTHR14221:SF0">
    <property type="entry name" value="WD REPEAT-CONTAINING PROTEIN 44"/>
    <property type="match status" value="1"/>
</dbReference>
<dbReference type="PROSITE" id="PS50082">
    <property type="entry name" value="WD_REPEATS_2"/>
    <property type="match status" value="3"/>
</dbReference>
<evidence type="ECO:0000256" key="3">
    <source>
        <dbReference type="PROSITE-ProRule" id="PRU00221"/>
    </source>
</evidence>
<feature type="compositionally biased region" description="Polar residues" evidence="4">
    <location>
        <begin position="179"/>
        <end position="192"/>
    </location>
</feature>
<feature type="compositionally biased region" description="Basic and acidic residues" evidence="4">
    <location>
        <begin position="115"/>
        <end position="126"/>
    </location>
</feature>
<dbReference type="AlphaFoldDB" id="A0AAD8YEU5"/>
<evidence type="ECO:0000313" key="6">
    <source>
        <dbReference type="Proteomes" id="UP001224775"/>
    </source>
</evidence>
<dbReference type="EMBL" id="JATAAI010000006">
    <property type="protein sequence ID" value="KAK1745209.1"/>
    <property type="molecule type" value="Genomic_DNA"/>
</dbReference>